<evidence type="ECO:0000259" key="2">
    <source>
        <dbReference type="Pfam" id="PF13386"/>
    </source>
</evidence>
<evidence type="ECO:0000313" key="4">
    <source>
        <dbReference type="Proteomes" id="UP001157353"/>
    </source>
</evidence>
<dbReference type="PANTHER" id="PTHR42208:SF1">
    <property type="entry name" value="HEAVY METAL TRANSPORTER"/>
    <property type="match status" value="1"/>
</dbReference>
<keyword evidence="1" id="KW-1133">Transmembrane helix</keyword>
<keyword evidence="1" id="KW-0812">Transmembrane</keyword>
<name>A0ABQ6DVC7_9GAMM</name>
<reference evidence="4" key="1">
    <citation type="journal article" date="2019" name="Int. J. Syst. Evol. Microbiol.">
        <title>The Global Catalogue of Microorganisms (GCM) 10K type strain sequencing project: providing services to taxonomists for standard genome sequencing and annotation.</title>
        <authorList>
            <consortium name="The Broad Institute Genomics Platform"/>
            <consortium name="The Broad Institute Genome Sequencing Center for Infectious Disease"/>
            <person name="Wu L."/>
            <person name="Ma J."/>
        </authorList>
    </citation>
    <scope>NUCLEOTIDE SEQUENCE [LARGE SCALE GENOMIC DNA]</scope>
    <source>
        <strain evidence="4">NBRC 103166</strain>
    </source>
</reference>
<feature type="transmembrane region" description="Helical" evidence="1">
    <location>
        <begin position="83"/>
        <end position="105"/>
    </location>
</feature>
<feature type="domain" description="Urease accessory protein UreH-like transmembrane" evidence="2">
    <location>
        <begin position="7"/>
        <end position="214"/>
    </location>
</feature>
<dbReference type="EMBL" id="BSPQ01000001">
    <property type="protein sequence ID" value="GLS89073.1"/>
    <property type="molecule type" value="Genomic_DNA"/>
</dbReference>
<feature type="transmembrane region" description="Helical" evidence="1">
    <location>
        <begin position="168"/>
        <end position="189"/>
    </location>
</feature>
<accession>A0ABQ6DVC7</accession>
<keyword evidence="1" id="KW-0472">Membrane</keyword>
<feature type="transmembrane region" description="Helical" evidence="1">
    <location>
        <begin position="201"/>
        <end position="222"/>
    </location>
</feature>
<dbReference type="Proteomes" id="UP001157353">
    <property type="component" value="Unassembled WGS sequence"/>
</dbReference>
<sequence>MINDFIAALVIGLLGAGHCLGMCSGIASAITFSANSTQSKATSFISLILYNLGRVSSYSLAGAIFAGSSSALIIFFGGKEALIYLRIVAAILMLLLALYISRLWFGLLVLEKAGQTIWQYIKPIAQYFLPLKHPVFALPLGFLWGWLPCGLVYSTLSWAASSGSAENGALIMLGFGIGTLPAMLTVGSLTQQLKLTLNHRYFRTVSALLLTIFALHTFYVAIQQLN</sequence>
<evidence type="ECO:0000313" key="3">
    <source>
        <dbReference type="EMBL" id="GLS89073.1"/>
    </source>
</evidence>
<proteinExistence type="predicted"/>
<feature type="transmembrane region" description="Helical" evidence="1">
    <location>
        <begin position="136"/>
        <end position="156"/>
    </location>
</feature>
<dbReference type="PANTHER" id="PTHR42208">
    <property type="entry name" value="HEAVY METAL TRANSPORTER-RELATED"/>
    <property type="match status" value="1"/>
</dbReference>
<protein>
    <submittedName>
        <fullName evidence="3">Cytochrome biogenesis protein</fullName>
    </submittedName>
</protein>
<comment type="caution">
    <text evidence="3">The sequence shown here is derived from an EMBL/GenBank/DDBJ whole genome shotgun (WGS) entry which is preliminary data.</text>
</comment>
<dbReference type="Pfam" id="PF13386">
    <property type="entry name" value="DsbD_2"/>
    <property type="match status" value="1"/>
</dbReference>
<keyword evidence="4" id="KW-1185">Reference proteome</keyword>
<dbReference type="RefSeq" id="WP_284202194.1">
    <property type="nucleotide sequence ID" value="NZ_BSPQ01000001.1"/>
</dbReference>
<evidence type="ECO:0000256" key="1">
    <source>
        <dbReference type="SAM" id="Phobius"/>
    </source>
</evidence>
<gene>
    <name evidence="3" type="ORF">GCM10007916_01400</name>
</gene>
<feature type="transmembrane region" description="Helical" evidence="1">
    <location>
        <begin position="57"/>
        <end position="76"/>
    </location>
</feature>
<organism evidence="3 4">
    <name type="scientific">Psychromonas marina</name>
    <dbReference type="NCBI Taxonomy" id="88364"/>
    <lineage>
        <taxon>Bacteria</taxon>
        <taxon>Pseudomonadati</taxon>
        <taxon>Pseudomonadota</taxon>
        <taxon>Gammaproteobacteria</taxon>
        <taxon>Alteromonadales</taxon>
        <taxon>Psychromonadaceae</taxon>
        <taxon>Psychromonas</taxon>
    </lineage>
</organism>
<dbReference type="InterPro" id="IPR039447">
    <property type="entry name" value="UreH-like_TM_dom"/>
</dbReference>